<dbReference type="EMBL" id="VSRR010003218">
    <property type="protein sequence ID" value="MPC35190.1"/>
    <property type="molecule type" value="Genomic_DNA"/>
</dbReference>
<dbReference type="Proteomes" id="UP000324222">
    <property type="component" value="Unassembled WGS sequence"/>
</dbReference>
<protein>
    <submittedName>
        <fullName evidence="3">Uncharacterized protein</fullName>
    </submittedName>
</protein>
<gene>
    <name evidence="3" type="ORF">E2C01_028608</name>
</gene>
<dbReference type="AlphaFoldDB" id="A0A5B7EKW8"/>
<feature type="signal peptide" evidence="2">
    <location>
        <begin position="1"/>
        <end position="25"/>
    </location>
</feature>
<evidence type="ECO:0000256" key="1">
    <source>
        <dbReference type="SAM" id="MobiDB-lite"/>
    </source>
</evidence>
<organism evidence="3 4">
    <name type="scientific">Portunus trituberculatus</name>
    <name type="common">Swimming crab</name>
    <name type="synonym">Neptunus trituberculatus</name>
    <dbReference type="NCBI Taxonomy" id="210409"/>
    <lineage>
        <taxon>Eukaryota</taxon>
        <taxon>Metazoa</taxon>
        <taxon>Ecdysozoa</taxon>
        <taxon>Arthropoda</taxon>
        <taxon>Crustacea</taxon>
        <taxon>Multicrustacea</taxon>
        <taxon>Malacostraca</taxon>
        <taxon>Eumalacostraca</taxon>
        <taxon>Eucarida</taxon>
        <taxon>Decapoda</taxon>
        <taxon>Pleocyemata</taxon>
        <taxon>Brachyura</taxon>
        <taxon>Eubrachyura</taxon>
        <taxon>Portunoidea</taxon>
        <taxon>Portunidae</taxon>
        <taxon>Portuninae</taxon>
        <taxon>Portunus</taxon>
    </lineage>
</organism>
<proteinExistence type="predicted"/>
<sequence length="221" mass="23996">MLRLLCIHGRHGALLPLAACQCSQAAEPERRSFVRLRPLPGSPHGSDGTARGAPHTRWRTGALQQYLTTHYEEPQPLSGVTAPRVRAARCPRCVLHRCPEETHDRQQGACRCVGQRGGTTGGLLRASSNRTLAELCPGTRAATPPLPPALALCQGPPGPLTAPPPEALPHSLALSPRAHSSRLRPQPQHQFSCCSPLFRQYRLWHCPALPRLAPHRPAPAF</sequence>
<evidence type="ECO:0000256" key="2">
    <source>
        <dbReference type="SAM" id="SignalP"/>
    </source>
</evidence>
<feature type="chain" id="PRO_5023084140" evidence="2">
    <location>
        <begin position="26"/>
        <end position="221"/>
    </location>
</feature>
<keyword evidence="4" id="KW-1185">Reference proteome</keyword>
<evidence type="ECO:0000313" key="4">
    <source>
        <dbReference type="Proteomes" id="UP000324222"/>
    </source>
</evidence>
<keyword evidence="2" id="KW-0732">Signal</keyword>
<evidence type="ECO:0000313" key="3">
    <source>
        <dbReference type="EMBL" id="MPC35190.1"/>
    </source>
</evidence>
<name>A0A5B7EKW8_PORTR</name>
<feature type="region of interest" description="Disordered" evidence="1">
    <location>
        <begin position="35"/>
        <end position="55"/>
    </location>
</feature>
<reference evidence="3 4" key="1">
    <citation type="submission" date="2019-05" db="EMBL/GenBank/DDBJ databases">
        <title>Another draft genome of Portunus trituberculatus and its Hox gene families provides insights of decapod evolution.</title>
        <authorList>
            <person name="Jeong J.-H."/>
            <person name="Song I."/>
            <person name="Kim S."/>
            <person name="Choi T."/>
            <person name="Kim D."/>
            <person name="Ryu S."/>
            <person name="Kim W."/>
        </authorList>
    </citation>
    <scope>NUCLEOTIDE SEQUENCE [LARGE SCALE GENOMIC DNA]</scope>
    <source>
        <tissue evidence="3">Muscle</tissue>
    </source>
</reference>
<accession>A0A5B7EKW8</accession>
<comment type="caution">
    <text evidence="3">The sequence shown here is derived from an EMBL/GenBank/DDBJ whole genome shotgun (WGS) entry which is preliminary data.</text>
</comment>